<reference evidence="2 3" key="1">
    <citation type="submission" date="2019-06" db="EMBL/GenBank/DDBJ databases">
        <title>Sequencing the genomes of 1000 actinobacteria strains.</title>
        <authorList>
            <person name="Klenk H.-P."/>
        </authorList>
    </citation>
    <scope>NUCLEOTIDE SEQUENCE [LARGE SCALE GENOMIC DNA]</scope>
    <source>
        <strain evidence="2 3">DSM 25218</strain>
    </source>
</reference>
<accession>A0A543A565</accession>
<comment type="caution">
    <text evidence="2">The sequence shown here is derived from an EMBL/GenBank/DDBJ whole genome shotgun (WGS) entry which is preliminary data.</text>
</comment>
<feature type="region of interest" description="Disordered" evidence="1">
    <location>
        <begin position="316"/>
        <end position="339"/>
    </location>
</feature>
<dbReference type="OrthoDB" id="3758331at2"/>
<keyword evidence="3" id="KW-1185">Reference proteome</keyword>
<dbReference type="AlphaFoldDB" id="A0A543A565"/>
<evidence type="ECO:0000256" key="1">
    <source>
        <dbReference type="SAM" id="MobiDB-lite"/>
    </source>
</evidence>
<feature type="compositionally biased region" description="Basic and acidic residues" evidence="1">
    <location>
        <begin position="325"/>
        <end position="335"/>
    </location>
</feature>
<dbReference type="RefSeq" id="WP_141779768.1">
    <property type="nucleotide sequence ID" value="NZ_VFOV01000001.1"/>
</dbReference>
<protein>
    <submittedName>
        <fullName evidence="2">Uncharacterized protein</fullName>
    </submittedName>
</protein>
<gene>
    <name evidence="2" type="ORF">FB381_1580</name>
</gene>
<dbReference type="Proteomes" id="UP000320209">
    <property type="component" value="Unassembled WGS sequence"/>
</dbReference>
<name>A0A543A565_9ACTN</name>
<feature type="region of interest" description="Disordered" evidence="1">
    <location>
        <begin position="162"/>
        <end position="183"/>
    </location>
</feature>
<evidence type="ECO:0000313" key="3">
    <source>
        <dbReference type="Proteomes" id="UP000320209"/>
    </source>
</evidence>
<evidence type="ECO:0000313" key="2">
    <source>
        <dbReference type="EMBL" id="TQL67698.1"/>
    </source>
</evidence>
<dbReference type="EMBL" id="VFOV01000001">
    <property type="protein sequence ID" value="TQL67698.1"/>
    <property type="molecule type" value="Genomic_DNA"/>
</dbReference>
<sequence length="372" mass="41414">MGITFGQVKSWKAAPLGTAGDGIKADLSKLEKSRDSLESKGVPGSWKGISAEAARAHRNGLVQQLTAHIANKQQMQKALYSAETEVEAIERLADAITERAAAQQFTVGDDGAVTDVSPTQTFDSQAEADDFTSRRKTIAEELAHDVSDLLTRAASVDATLTGTMSSSGNIEDSGDPHEDSAEDGYLDPEIAARWDDLSDDERRAVVEQMTEEIAEANGIDAPNIDWEEFADDTPEGGITYGSWDDDDNPLNPFDGSEMNLNPNVLDDPTQIIDTVAHELRHGRQYEAIRDENDSFNWWWQDDPFDEHEDDGITRDQANEWEENFDDYKSTSKGDTYEDYYDQPVEVDARRAGRDYVNGLTPEEFERMLEESR</sequence>
<organism evidence="2 3">
    <name type="scientific">Nocardioides albertanoniae</name>
    <dbReference type="NCBI Taxonomy" id="1175486"/>
    <lineage>
        <taxon>Bacteria</taxon>
        <taxon>Bacillati</taxon>
        <taxon>Actinomycetota</taxon>
        <taxon>Actinomycetes</taxon>
        <taxon>Propionibacteriales</taxon>
        <taxon>Nocardioidaceae</taxon>
        <taxon>Nocardioides</taxon>
    </lineage>
</organism>
<proteinExistence type="predicted"/>